<sequence length="170" mass="19096">MESLKAQEDACVLPTFDSDVAFALGTIIRTRCQRNRTRPAVVYIAHANSSQLLFFAASRPGTHPDDMHLVKRKEAVVLRWRMSTTRTRMQLARPTSSYQEGLDRNRHEIADPIVYAFLGGGFPVRVKNVEGIVGVIVVDGLNEEDNHGVIVDGIQEYLANPTTRNWYLSI</sequence>
<dbReference type="Pfam" id="PF03928">
    <property type="entry name" value="HbpS-like"/>
    <property type="match status" value="1"/>
</dbReference>
<dbReference type="InterPro" id="IPR005624">
    <property type="entry name" value="PduO/GlcC-like"/>
</dbReference>
<proteinExistence type="predicted"/>
<dbReference type="GO" id="GO:0072380">
    <property type="term" value="C:TRC complex"/>
    <property type="evidence" value="ECO:0007669"/>
    <property type="project" value="TreeGrafter"/>
</dbReference>
<dbReference type="Proteomes" id="UP000683000">
    <property type="component" value="Unassembled WGS sequence"/>
</dbReference>
<accession>A0A8I2YHB5</accession>
<dbReference type="AlphaFoldDB" id="A0A8I2YHB5"/>
<gene>
    <name evidence="1" type="ORF">JVT61DRAFT_8919</name>
</gene>
<dbReference type="PANTHER" id="PTHR28255">
    <property type="match status" value="1"/>
</dbReference>
<reference evidence="1" key="1">
    <citation type="submission" date="2021-03" db="EMBL/GenBank/DDBJ databases">
        <title>Evolutionary innovations through gain and loss of genes in the ectomycorrhizal Boletales.</title>
        <authorList>
            <person name="Wu G."/>
            <person name="Miyauchi S."/>
            <person name="Morin E."/>
            <person name="Yang Z.-L."/>
            <person name="Xu J."/>
            <person name="Martin F.M."/>
        </authorList>
    </citation>
    <scope>NUCLEOTIDE SEQUENCE</scope>
    <source>
        <strain evidence="1">BR01</strain>
    </source>
</reference>
<dbReference type="GO" id="GO:0006620">
    <property type="term" value="P:post-translational protein targeting to endoplasmic reticulum membrane"/>
    <property type="evidence" value="ECO:0007669"/>
    <property type="project" value="TreeGrafter"/>
</dbReference>
<dbReference type="Gene3D" id="3.30.450.150">
    <property type="entry name" value="Haem-degrading domain"/>
    <property type="match status" value="1"/>
</dbReference>
<organism evidence="1 2">
    <name type="scientific">Boletus reticuloceps</name>
    <dbReference type="NCBI Taxonomy" id="495285"/>
    <lineage>
        <taxon>Eukaryota</taxon>
        <taxon>Fungi</taxon>
        <taxon>Dikarya</taxon>
        <taxon>Basidiomycota</taxon>
        <taxon>Agaricomycotina</taxon>
        <taxon>Agaricomycetes</taxon>
        <taxon>Agaricomycetidae</taxon>
        <taxon>Boletales</taxon>
        <taxon>Boletineae</taxon>
        <taxon>Boletaceae</taxon>
        <taxon>Boletoideae</taxon>
        <taxon>Boletus</taxon>
    </lineage>
</organism>
<name>A0A8I2YHB5_9AGAM</name>
<dbReference type="OrthoDB" id="2209940at2759"/>
<comment type="caution">
    <text evidence="1">The sequence shown here is derived from an EMBL/GenBank/DDBJ whole genome shotgun (WGS) entry which is preliminary data.</text>
</comment>
<dbReference type="InterPro" id="IPR038084">
    <property type="entry name" value="PduO/GlcC-like_sf"/>
</dbReference>
<evidence type="ECO:0000313" key="1">
    <source>
        <dbReference type="EMBL" id="KAG6371910.1"/>
    </source>
</evidence>
<protein>
    <submittedName>
        <fullName evidence="1">Uncharacterized protein</fullName>
    </submittedName>
</protein>
<dbReference type="EMBL" id="JAGFBS010000031">
    <property type="protein sequence ID" value="KAG6371910.1"/>
    <property type="molecule type" value="Genomic_DNA"/>
</dbReference>
<dbReference type="PANTHER" id="PTHR28255:SF1">
    <property type="entry name" value="UPF0303 PROTEIN YBR137W"/>
    <property type="match status" value="1"/>
</dbReference>
<dbReference type="InterPro" id="IPR010371">
    <property type="entry name" value="YBR137W-like"/>
</dbReference>
<keyword evidence="2" id="KW-1185">Reference proteome</keyword>
<dbReference type="SUPFAM" id="SSF143744">
    <property type="entry name" value="GlcG-like"/>
    <property type="match status" value="1"/>
</dbReference>
<evidence type="ECO:0000313" key="2">
    <source>
        <dbReference type="Proteomes" id="UP000683000"/>
    </source>
</evidence>